<dbReference type="EMBL" id="PGOL01004023">
    <property type="protein sequence ID" value="PKI38776.1"/>
    <property type="molecule type" value="Genomic_DNA"/>
</dbReference>
<accession>A0A2I0I5U5</accession>
<name>A0A2I0I5U5_PUNGR</name>
<proteinExistence type="predicted"/>
<reference evidence="1 2" key="1">
    <citation type="submission" date="2017-11" db="EMBL/GenBank/DDBJ databases">
        <title>De-novo sequencing of pomegranate (Punica granatum L.) genome.</title>
        <authorList>
            <person name="Akparov Z."/>
            <person name="Amiraslanov A."/>
            <person name="Hajiyeva S."/>
            <person name="Abbasov M."/>
            <person name="Kaur K."/>
            <person name="Hamwieh A."/>
            <person name="Solovyev V."/>
            <person name="Salamov A."/>
            <person name="Braich B."/>
            <person name="Kosarev P."/>
            <person name="Mahmoud A."/>
            <person name="Hajiyev E."/>
            <person name="Babayeva S."/>
            <person name="Izzatullayeva V."/>
            <person name="Mammadov A."/>
            <person name="Mammadov A."/>
            <person name="Sharifova S."/>
            <person name="Ojaghi J."/>
            <person name="Eynullazada K."/>
            <person name="Bayramov B."/>
            <person name="Abdulazimova A."/>
            <person name="Shahmuradov I."/>
        </authorList>
    </citation>
    <scope>NUCLEOTIDE SEQUENCE [LARGE SCALE GENOMIC DNA]</scope>
    <source>
        <strain evidence="2">cv. AG2017</strain>
        <tissue evidence="1">Leaf</tissue>
    </source>
</reference>
<protein>
    <submittedName>
        <fullName evidence="1">Uncharacterized protein</fullName>
    </submittedName>
</protein>
<evidence type="ECO:0000313" key="2">
    <source>
        <dbReference type="Proteomes" id="UP000233551"/>
    </source>
</evidence>
<gene>
    <name evidence="1" type="ORF">CRG98_040817</name>
</gene>
<dbReference type="Proteomes" id="UP000233551">
    <property type="component" value="Unassembled WGS sequence"/>
</dbReference>
<evidence type="ECO:0000313" key="1">
    <source>
        <dbReference type="EMBL" id="PKI38776.1"/>
    </source>
</evidence>
<sequence length="233" mass="25692">MDWATTPLANDPSSFLGTSNPIPFSTSSFELSPWSSTMGMRICRRPNPRDSMIRLYNTGTLQSLGGTGSSPVRPTLNDTSLRPAVRAHETRLGTSVSCQFLQEKLAFCGVSSKVQGTRARTPGSFSQLQSRIPVEWPPLAARQSCNIRKVEVLIHSHWLMRAFRNEGSQGKPLRGHCEILGPLSLACGPELRGWPDKSQCRSSVCTEECQSHIESGCNLWDPVLDEVEEDYVG</sequence>
<dbReference type="AlphaFoldDB" id="A0A2I0I5U5"/>
<comment type="caution">
    <text evidence="1">The sequence shown here is derived from an EMBL/GenBank/DDBJ whole genome shotgun (WGS) entry which is preliminary data.</text>
</comment>
<organism evidence="1 2">
    <name type="scientific">Punica granatum</name>
    <name type="common">Pomegranate</name>
    <dbReference type="NCBI Taxonomy" id="22663"/>
    <lineage>
        <taxon>Eukaryota</taxon>
        <taxon>Viridiplantae</taxon>
        <taxon>Streptophyta</taxon>
        <taxon>Embryophyta</taxon>
        <taxon>Tracheophyta</taxon>
        <taxon>Spermatophyta</taxon>
        <taxon>Magnoliopsida</taxon>
        <taxon>eudicotyledons</taxon>
        <taxon>Gunneridae</taxon>
        <taxon>Pentapetalae</taxon>
        <taxon>rosids</taxon>
        <taxon>malvids</taxon>
        <taxon>Myrtales</taxon>
        <taxon>Lythraceae</taxon>
        <taxon>Punica</taxon>
    </lineage>
</organism>
<keyword evidence="2" id="KW-1185">Reference proteome</keyword>